<evidence type="ECO:0000313" key="3">
    <source>
        <dbReference type="EMBL" id="ADL11563.1"/>
    </source>
</evidence>
<name>D9QSA7_ACEAZ</name>
<dbReference type="Pfam" id="PF04023">
    <property type="entry name" value="FeoA"/>
    <property type="match status" value="1"/>
</dbReference>
<evidence type="ECO:0000256" key="1">
    <source>
        <dbReference type="ARBA" id="ARBA00023004"/>
    </source>
</evidence>
<keyword evidence="1" id="KW-0408">Iron</keyword>
<dbReference type="InterPro" id="IPR007167">
    <property type="entry name" value="Fe-transptr_FeoA-like"/>
</dbReference>
<evidence type="ECO:0000313" key="4">
    <source>
        <dbReference type="Proteomes" id="UP000001661"/>
    </source>
</evidence>
<sequence length="81" mass="8992">MKLTNIPIGKSGKVMRLTCQGQKRRRLLDLGLIPGTIVRAKQKSPFGDPIAFEIRGATMALRSEETEAVIIEEVKKNKKVS</sequence>
<gene>
    <name evidence="3" type="ordered locus">Acear_0011</name>
</gene>
<dbReference type="RefSeq" id="WP_013277010.1">
    <property type="nucleotide sequence ID" value="NC_014378.1"/>
</dbReference>
<dbReference type="InterPro" id="IPR008988">
    <property type="entry name" value="Transcriptional_repressor_C"/>
</dbReference>
<dbReference type="HOGENOM" id="CLU_150646_12_1_9"/>
<dbReference type="GO" id="GO:0046914">
    <property type="term" value="F:transition metal ion binding"/>
    <property type="evidence" value="ECO:0007669"/>
    <property type="project" value="InterPro"/>
</dbReference>
<dbReference type="InterPro" id="IPR052713">
    <property type="entry name" value="FeoA"/>
</dbReference>
<feature type="domain" description="Ferrous iron transporter FeoA-like" evidence="2">
    <location>
        <begin position="1"/>
        <end position="73"/>
    </location>
</feature>
<accession>D9QSA7</accession>
<proteinExistence type="predicted"/>
<dbReference type="EMBL" id="CP002105">
    <property type="protein sequence ID" value="ADL11563.1"/>
    <property type="molecule type" value="Genomic_DNA"/>
</dbReference>
<dbReference type="SUPFAM" id="SSF50037">
    <property type="entry name" value="C-terminal domain of transcriptional repressors"/>
    <property type="match status" value="1"/>
</dbReference>
<dbReference type="OrthoDB" id="9811076at2"/>
<dbReference type="PANTHER" id="PTHR42954">
    <property type="entry name" value="FE(2+) TRANSPORT PROTEIN A"/>
    <property type="match status" value="1"/>
</dbReference>
<keyword evidence="4" id="KW-1185">Reference proteome</keyword>
<protein>
    <submittedName>
        <fullName evidence="3">FeoA family protein</fullName>
    </submittedName>
</protein>
<dbReference type="STRING" id="574087.Acear_0011"/>
<organism evidence="3 4">
    <name type="scientific">Acetohalobium arabaticum (strain ATCC 49924 / DSM 5501 / Z-7288)</name>
    <dbReference type="NCBI Taxonomy" id="574087"/>
    <lineage>
        <taxon>Bacteria</taxon>
        <taxon>Bacillati</taxon>
        <taxon>Bacillota</taxon>
        <taxon>Clostridia</taxon>
        <taxon>Halanaerobiales</taxon>
        <taxon>Halobacteroidaceae</taxon>
        <taxon>Acetohalobium</taxon>
    </lineage>
</organism>
<reference evidence="3 4" key="1">
    <citation type="journal article" date="2010" name="Stand. Genomic Sci.">
        <title>Complete genome sequence of Acetohalobium arabaticum type strain (Z-7288).</title>
        <authorList>
            <person name="Sikorski J."/>
            <person name="Lapidus A."/>
            <person name="Chertkov O."/>
            <person name="Lucas S."/>
            <person name="Copeland A."/>
            <person name="Glavina Del Rio T."/>
            <person name="Nolan M."/>
            <person name="Tice H."/>
            <person name="Cheng J.F."/>
            <person name="Han C."/>
            <person name="Brambilla E."/>
            <person name="Pitluck S."/>
            <person name="Liolios K."/>
            <person name="Ivanova N."/>
            <person name="Mavromatis K."/>
            <person name="Mikhailova N."/>
            <person name="Pati A."/>
            <person name="Bruce D."/>
            <person name="Detter C."/>
            <person name="Tapia R."/>
            <person name="Goodwin L."/>
            <person name="Chen A."/>
            <person name="Palaniappan K."/>
            <person name="Land M."/>
            <person name="Hauser L."/>
            <person name="Chang Y.J."/>
            <person name="Jeffries C.D."/>
            <person name="Rohde M."/>
            <person name="Goker M."/>
            <person name="Spring S."/>
            <person name="Woyke T."/>
            <person name="Bristow J."/>
            <person name="Eisen J.A."/>
            <person name="Markowitz V."/>
            <person name="Hugenholtz P."/>
            <person name="Kyrpides N.C."/>
            <person name="Klenk H.P."/>
        </authorList>
    </citation>
    <scope>NUCLEOTIDE SEQUENCE [LARGE SCALE GENOMIC DNA]</scope>
    <source>
        <strain evidence="4">ATCC 49924 / DSM 5501 / Z-7288</strain>
    </source>
</reference>
<dbReference type="Proteomes" id="UP000001661">
    <property type="component" value="Chromosome"/>
</dbReference>
<evidence type="ECO:0000259" key="2">
    <source>
        <dbReference type="SMART" id="SM00899"/>
    </source>
</evidence>
<dbReference type="eggNOG" id="COG1918">
    <property type="taxonomic scope" value="Bacteria"/>
</dbReference>
<dbReference type="Gene3D" id="2.30.30.90">
    <property type="match status" value="1"/>
</dbReference>
<dbReference type="SMART" id="SM00899">
    <property type="entry name" value="FeoA"/>
    <property type="match status" value="1"/>
</dbReference>
<dbReference type="PANTHER" id="PTHR42954:SF2">
    <property type="entry name" value="FE(2+) TRANSPORT PROTEIN A"/>
    <property type="match status" value="1"/>
</dbReference>
<dbReference type="KEGG" id="aar:Acear_0011"/>
<dbReference type="InterPro" id="IPR038157">
    <property type="entry name" value="FeoA_core_dom"/>
</dbReference>
<dbReference type="AlphaFoldDB" id="D9QSA7"/>